<dbReference type="InterPro" id="IPR002110">
    <property type="entry name" value="Ankyrin_rpt"/>
</dbReference>
<keyword evidence="1" id="KW-0040">ANK repeat</keyword>
<evidence type="ECO:0000256" key="2">
    <source>
        <dbReference type="SAM" id="MobiDB-lite"/>
    </source>
</evidence>
<dbReference type="Gene3D" id="1.25.40.20">
    <property type="entry name" value="Ankyrin repeat-containing domain"/>
    <property type="match status" value="1"/>
</dbReference>
<dbReference type="PANTHER" id="PTHR18934">
    <property type="entry name" value="ATP-DEPENDENT RNA HELICASE"/>
    <property type="match status" value="1"/>
</dbReference>
<evidence type="ECO:0000313" key="3">
    <source>
        <dbReference type="EMBL" id="KAJ3594943.1"/>
    </source>
</evidence>
<evidence type="ECO:0000256" key="1">
    <source>
        <dbReference type="PROSITE-ProRule" id="PRU00023"/>
    </source>
</evidence>
<accession>A0A9Q0IEG3</accession>
<reference evidence="3" key="1">
    <citation type="submission" date="2022-07" db="EMBL/GenBank/DDBJ databases">
        <title>Chromosome-level genome of Muraenolepis orangiensis.</title>
        <authorList>
            <person name="Kim J."/>
        </authorList>
    </citation>
    <scope>NUCLEOTIDE SEQUENCE</scope>
    <source>
        <strain evidence="3">KU_S4_2022</strain>
        <tissue evidence="3">Muscle</tissue>
    </source>
</reference>
<feature type="compositionally biased region" description="Polar residues" evidence="2">
    <location>
        <begin position="52"/>
        <end position="83"/>
    </location>
</feature>
<evidence type="ECO:0000313" key="4">
    <source>
        <dbReference type="Proteomes" id="UP001148018"/>
    </source>
</evidence>
<protein>
    <submittedName>
        <fullName evidence="3">Uncharacterized protein</fullName>
    </submittedName>
</protein>
<dbReference type="OrthoDB" id="6103986at2759"/>
<name>A0A9Q0IEG3_9TELE</name>
<gene>
    <name evidence="3" type="ORF">NHX12_004248</name>
</gene>
<proteinExistence type="predicted"/>
<dbReference type="SUPFAM" id="SSF48403">
    <property type="entry name" value="Ankyrin repeat"/>
    <property type="match status" value="1"/>
</dbReference>
<dbReference type="PROSITE" id="PS50088">
    <property type="entry name" value="ANK_REPEAT"/>
    <property type="match status" value="1"/>
</dbReference>
<dbReference type="InterPro" id="IPR036770">
    <property type="entry name" value="Ankyrin_rpt-contain_sf"/>
</dbReference>
<dbReference type="GO" id="GO:0003723">
    <property type="term" value="F:RNA binding"/>
    <property type="evidence" value="ECO:0007669"/>
    <property type="project" value="TreeGrafter"/>
</dbReference>
<dbReference type="GO" id="GO:0004386">
    <property type="term" value="F:helicase activity"/>
    <property type="evidence" value="ECO:0007669"/>
    <property type="project" value="TreeGrafter"/>
</dbReference>
<comment type="caution">
    <text evidence="3">The sequence shown here is derived from an EMBL/GenBank/DDBJ whole genome shotgun (WGS) entry which is preliminary data.</text>
</comment>
<dbReference type="Gene3D" id="3.40.50.300">
    <property type="entry name" value="P-loop containing nucleotide triphosphate hydrolases"/>
    <property type="match status" value="2"/>
</dbReference>
<dbReference type="Proteomes" id="UP001148018">
    <property type="component" value="Unassembled WGS sequence"/>
</dbReference>
<dbReference type="InterPro" id="IPR027417">
    <property type="entry name" value="P-loop_NTPase"/>
</dbReference>
<dbReference type="EMBL" id="JANIIK010000111">
    <property type="protein sequence ID" value="KAJ3594943.1"/>
    <property type="molecule type" value="Genomic_DNA"/>
</dbReference>
<sequence>MPPPRMTPPQPAKTGCKPPVLVSASNILKMNMLDEEVKMAVNIALDRFHCSTQRDGSQGKNKSGRLNNGVPQVPQSMSSSTLDGQHHSLPVFAYREQILQLVKDSSVVVVVGETGSGKTTQDEVHERDGLTDFLLTKLKEVVQKIPTLKLLLFSAALDIDVFKRYFTSCQVINVQRTMFDVEQLFLEDIDLISFEGEVVNPNMKTQGAEAVSLDLQKEADAYISNICANNDPRTFLLHLFNLILNKNLSVDYRHSQTSVTPLMVAAGQGFLTQMKELLNIGATIPLTDSNGWNALDWAKHFQQKVAEDLLKSYM</sequence>
<dbReference type="PANTHER" id="PTHR18934:SF213">
    <property type="entry name" value="3'-5' RNA HELICASE YTHDC2"/>
    <property type="match status" value="1"/>
</dbReference>
<dbReference type="AlphaFoldDB" id="A0A9Q0IEG3"/>
<feature type="repeat" description="ANK" evidence="1">
    <location>
        <begin position="257"/>
        <end position="289"/>
    </location>
</feature>
<keyword evidence="4" id="KW-1185">Reference proteome</keyword>
<feature type="region of interest" description="Disordered" evidence="2">
    <location>
        <begin position="52"/>
        <end position="84"/>
    </location>
</feature>
<dbReference type="SUPFAM" id="SSF52540">
    <property type="entry name" value="P-loop containing nucleoside triphosphate hydrolases"/>
    <property type="match status" value="1"/>
</dbReference>
<organism evidence="3 4">
    <name type="scientific">Muraenolepis orangiensis</name>
    <name type="common">Patagonian moray cod</name>
    <dbReference type="NCBI Taxonomy" id="630683"/>
    <lineage>
        <taxon>Eukaryota</taxon>
        <taxon>Metazoa</taxon>
        <taxon>Chordata</taxon>
        <taxon>Craniata</taxon>
        <taxon>Vertebrata</taxon>
        <taxon>Euteleostomi</taxon>
        <taxon>Actinopterygii</taxon>
        <taxon>Neopterygii</taxon>
        <taxon>Teleostei</taxon>
        <taxon>Neoteleostei</taxon>
        <taxon>Acanthomorphata</taxon>
        <taxon>Zeiogadaria</taxon>
        <taxon>Gadariae</taxon>
        <taxon>Gadiformes</taxon>
        <taxon>Muraenolepidoidei</taxon>
        <taxon>Muraenolepididae</taxon>
        <taxon>Muraenolepis</taxon>
    </lineage>
</organism>